<dbReference type="InterPro" id="IPR037315">
    <property type="entry name" value="EXO1_H3TH"/>
</dbReference>
<accession>A0AAD7FR34</accession>
<evidence type="ECO:0000259" key="16">
    <source>
        <dbReference type="SMART" id="SM00485"/>
    </source>
</evidence>
<dbReference type="SUPFAM" id="SSF47807">
    <property type="entry name" value="5' to 3' exonuclease, C-terminal subdomain"/>
    <property type="match status" value="1"/>
</dbReference>
<keyword evidence="12" id="KW-0234">DNA repair</keyword>
<dbReference type="Gene3D" id="3.40.50.1010">
    <property type="entry name" value="5'-nuclease"/>
    <property type="match status" value="1"/>
</dbReference>
<evidence type="ECO:0000256" key="2">
    <source>
        <dbReference type="ARBA" id="ARBA00004123"/>
    </source>
</evidence>
<evidence type="ECO:0000256" key="12">
    <source>
        <dbReference type="ARBA" id="ARBA00023204"/>
    </source>
</evidence>
<keyword evidence="13" id="KW-0539">Nucleus</keyword>
<dbReference type="PANTHER" id="PTHR11081">
    <property type="entry name" value="FLAP ENDONUCLEASE FAMILY MEMBER"/>
    <property type="match status" value="1"/>
</dbReference>
<feature type="domain" description="XPG N-terminal" evidence="16">
    <location>
        <begin position="1"/>
        <end position="99"/>
    </location>
</feature>
<feature type="region of interest" description="Disordered" evidence="14">
    <location>
        <begin position="499"/>
        <end position="641"/>
    </location>
</feature>
<evidence type="ECO:0000256" key="5">
    <source>
        <dbReference type="ARBA" id="ARBA00022723"/>
    </source>
</evidence>
<dbReference type="GO" id="GO:0005634">
    <property type="term" value="C:nucleus"/>
    <property type="evidence" value="ECO:0007669"/>
    <property type="project" value="UniProtKB-SubCell"/>
</dbReference>
<gene>
    <name evidence="17" type="ORF">FB45DRAFT_909300</name>
</gene>
<comment type="similarity">
    <text evidence="3">Belongs to the XPG/RAD2 endonuclease family. EXO1 subfamily.</text>
</comment>
<keyword evidence="4" id="KW-0540">Nuclease</keyword>
<feature type="region of interest" description="Disordered" evidence="14">
    <location>
        <begin position="677"/>
        <end position="759"/>
    </location>
</feature>
<feature type="compositionally biased region" description="Polar residues" evidence="14">
    <location>
        <begin position="721"/>
        <end position="739"/>
    </location>
</feature>
<comment type="cofactor">
    <cofactor evidence="1">
        <name>Mg(2+)</name>
        <dbReference type="ChEBI" id="CHEBI:18420"/>
    </cofactor>
</comment>
<dbReference type="InterPro" id="IPR006086">
    <property type="entry name" value="XPG-I_dom"/>
</dbReference>
<dbReference type="GO" id="GO:0035312">
    <property type="term" value="F:5'-3' DNA exonuclease activity"/>
    <property type="evidence" value="ECO:0007669"/>
    <property type="project" value="InterPro"/>
</dbReference>
<evidence type="ECO:0000256" key="6">
    <source>
        <dbReference type="ARBA" id="ARBA00022763"/>
    </source>
</evidence>
<organism evidence="17 18">
    <name type="scientific">Roridomyces roridus</name>
    <dbReference type="NCBI Taxonomy" id="1738132"/>
    <lineage>
        <taxon>Eukaryota</taxon>
        <taxon>Fungi</taxon>
        <taxon>Dikarya</taxon>
        <taxon>Basidiomycota</taxon>
        <taxon>Agaricomycotina</taxon>
        <taxon>Agaricomycetes</taxon>
        <taxon>Agaricomycetidae</taxon>
        <taxon>Agaricales</taxon>
        <taxon>Marasmiineae</taxon>
        <taxon>Mycenaceae</taxon>
        <taxon>Roridomyces</taxon>
    </lineage>
</organism>
<evidence type="ECO:0000256" key="9">
    <source>
        <dbReference type="ARBA" id="ARBA00022842"/>
    </source>
</evidence>
<evidence type="ECO:0000256" key="3">
    <source>
        <dbReference type="ARBA" id="ARBA00010563"/>
    </source>
</evidence>
<dbReference type="PANTHER" id="PTHR11081:SF65">
    <property type="entry name" value="DNA DAMAGE-INDUCIBLE PROTEIN DIN7-RELATED"/>
    <property type="match status" value="1"/>
</dbReference>
<dbReference type="FunFam" id="1.10.150.20:FF:000011">
    <property type="entry name" value="exonuclease 1"/>
    <property type="match status" value="1"/>
</dbReference>
<dbReference type="GO" id="GO:0006281">
    <property type="term" value="P:DNA repair"/>
    <property type="evidence" value="ECO:0007669"/>
    <property type="project" value="UniProtKB-KW"/>
</dbReference>
<evidence type="ECO:0000256" key="11">
    <source>
        <dbReference type="ARBA" id="ARBA00023125"/>
    </source>
</evidence>
<comment type="caution">
    <text evidence="17">The sequence shown here is derived from an EMBL/GenBank/DDBJ whole genome shotgun (WGS) entry which is preliminary data.</text>
</comment>
<feature type="compositionally biased region" description="Acidic residues" evidence="14">
    <location>
        <begin position="613"/>
        <end position="622"/>
    </location>
</feature>
<name>A0AAD7FR34_9AGAR</name>
<keyword evidence="18" id="KW-1185">Reference proteome</keyword>
<evidence type="ECO:0000256" key="10">
    <source>
        <dbReference type="ARBA" id="ARBA00022881"/>
    </source>
</evidence>
<keyword evidence="10" id="KW-0267">Excision nuclease</keyword>
<dbReference type="InterPro" id="IPR044752">
    <property type="entry name" value="PIN-like_EXO1"/>
</dbReference>
<dbReference type="AlphaFoldDB" id="A0AAD7FR34"/>
<evidence type="ECO:0000256" key="4">
    <source>
        <dbReference type="ARBA" id="ARBA00022722"/>
    </source>
</evidence>
<keyword evidence="9" id="KW-0460">Magnesium</keyword>
<evidence type="ECO:0000313" key="18">
    <source>
        <dbReference type="Proteomes" id="UP001221142"/>
    </source>
</evidence>
<evidence type="ECO:0000256" key="1">
    <source>
        <dbReference type="ARBA" id="ARBA00001946"/>
    </source>
</evidence>
<dbReference type="Pfam" id="PF00867">
    <property type="entry name" value="XPG_I"/>
    <property type="match status" value="1"/>
</dbReference>
<dbReference type="PRINTS" id="PR00853">
    <property type="entry name" value="XPGRADSUPER"/>
</dbReference>
<dbReference type="GO" id="GO:0017108">
    <property type="term" value="F:5'-flap endonuclease activity"/>
    <property type="evidence" value="ECO:0007669"/>
    <property type="project" value="TreeGrafter"/>
</dbReference>
<evidence type="ECO:0000256" key="14">
    <source>
        <dbReference type="SAM" id="MobiDB-lite"/>
    </source>
</evidence>
<dbReference type="EMBL" id="JARKIF010000007">
    <property type="protein sequence ID" value="KAJ7634598.1"/>
    <property type="molecule type" value="Genomic_DNA"/>
</dbReference>
<keyword evidence="11" id="KW-0238">DNA-binding</keyword>
<dbReference type="Proteomes" id="UP001221142">
    <property type="component" value="Unassembled WGS sequence"/>
</dbReference>
<feature type="compositionally biased region" description="Basic and acidic residues" evidence="14">
    <location>
        <begin position="599"/>
        <end position="611"/>
    </location>
</feature>
<comment type="subcellular location">
    <subcellularLocation>
        <location evidence="2">Nucleus</location>
    </subcellularLocation>
</comment>
<evidence type="ECO:0000256" key="8">
    <source>
        <dbReference type="ARBA" id="ARBA00022839"/>
    </source>
</evidence>
<dbReference type="SMART" id="SM00484">
    <property type="entry name" value="XPGI"/>
    <property type="match status" value="1"/>
</dbReference>
<keyword evidence="5" id="KW-0479">Metal-binding</keyword>
<dbReference type="InterPro" id="IPR019974">
    <property type="entry name" value="XPG_CS"/>
</dbReference>
<dbReference type="GO" id="GO:0046872">
    <property type="term" value="F:metal ion binding"/>
    <property type="evidence" value="ECO:0007669"/>
    <property type="project" value="UniProtKB-KW"/>
</dbReference>
<evidence type="ECO:0000256" key="7">
    <source>
        <dbReference type="ARBA" id="ARBA00022801"/>
    </source>
</evidence>
<dbReference type="InterPro" id="IPR029060">
    <property type="entry name" value="PIN-like_dom_sf"/>
</dbReference>
<keyword evidence="6" id="KW-0227">DNA damage</keyword>
<dbReference type="SMART" id="SM00485">
    <property type="entry name" value="XPGN"/>
    <property type="match status" value="1"/>
</dbReference>
<evidence type="ECO:0000259" key="15">
    <source>
        <dbReference type="SMART" id="SM00484"/>
    </source>
</evidence>
<dbReference type="SUPFAM" id="SSF88723">
    <property type="entry name" value="PIN domain-like"/>
    <property type="match status" value="1"/>
</dbReference>
<dbReference type="GO" id="GO:0003677">
    <property type="term" value="F:DNA binding"/>
    <property type="evidence" value="ECO:0007669"/>
    <property type="project" value="UniProtKB-KW"/>
</dbReference>
<proteinExistence type="inferred from homology"/>
<dbReference type="Pfam" id="PF00752">
    <property type="entry name" value="XPG_N"/>
    <property type="match status" value="1"/>
</dbReference>
<protein>
    <submittedName>
        <fullName evidence="17">Exodeoxyribonuclease 1</fullName>
    </submittedName>
</protein>
<dbReference type="CDD" id="cd09857">
    <property type="entry name" value="PIN_EXO1"/>
    <property type="match status" value="1"/>
</dbReference>
<dbReference type="InterPro" id="IPR006084">
    <property type="entry name" value="XPG/Rad2"/>
</dbReference>
<reference evidence="17" key="1">
    <citation type="submission" date="2023-03" db="EMBL/GenBank/DDBJ databases">
        <title>Massive genome expansion in bonnet fungi (Mycena s.s.) driven by repeated elements and novel gene families across ecological guilds.</title>
        <authorList>
            <consortium name="Lawrence Berkeley National Laboratory"/>
            <person name="Harder C.B."/>
            <person name="Miyauchi S."/>
            <person name="Viragh M."/>
            <person name="Kuo A."/>
            <person name="Thoen E."/>
            <person name="Andreopoulos B."/>
            <person name="Lu D."/>
            <person name="Skrede I."/>
            <person name="Drula E."/>
            <person name="Henrissat B."/>
            <person name="Morin E."/>
            <person name="Kohler A."/>
            <person name="Barry K."/>
            <person name="LaButti K."/>
            <person name="Morin E."/>
            <person name="Salamov A."/>
            <person name="Lipzen A."/>
            <person name="Mereny Z."/>
            <person name="Hegedus B."/>
            <person name="Baldrian P."/>
            <person name="Stursova M."/>
            <person name="Weitz H."/>
            <person name="Taylor A."/>
            <person name="Grigoriev I.V."/>
            <person name="Nagy L.G."/>
            <person name="Martin F."/>
            <person name="Kauserud H."/>
        </authorList>
    </citation>
    <scope>NUCLEOTIDE SEQUENCE</scope>
    <source>
        <strain evidence="17">9284</strain>
    </source>
</reference>
<dbReference type="FunFam" id="3.40.50.1010:FF:000002">
    <property type="entry name" value="Exonuclease 1, putative"/>
    <property type="match status" value="1"/>
</dbReference>
<dbReference type="CDD" id="cd09908">
    <property type="entry name" value="H3TH_EXO1"/>
    <property type="match status" value="1"/>
</dbReference>
<feature type="domain" description="XPG-I" evidence="15">
    <location>
        <begin position="138"/>
        <end position="209"/>
    </location>
</feature>
<dbReference type="InterPro" id="IPR008918">
    <property type="entry name" value="HhH2"/>
</dbReference>
<evidence type="ECO:0000256" key="13">
    <source>
        <dbReference type="ARBA" id="ARBA00023242"/>
    </source>
</evidence>
<dbReference type="PROSITE" id="PS00842">
    <property type="entry name" value="XPG_2"/>
    <property type="match status" value="1"/>
</dbReference>
<evidence type="ECO:0000313" key="17">
    <source>
        <dbReference type="EMBL" id="KAJ7634598.1"/>
    </source>
</evidence>
<dbReference type="SMART" id="SM00279">
    <property type="entry name" value="HhH2"/>
    <property type="match status" value="1"/>
</dbReference>
<keyword evidence="7" id="KW-0378">Hydrolase</keyword>
<sequence>MGISGLLPALKSISAQKHLSEFAGQTLAVDAYVWLHRGVFTCATELATGKDTHKYVDYAMHRVRLLRHHNIEPYVVFDGGPLPAKKGTEVDRQAKRSEHLALGKALAAQGKTSQAREHYVKCVDVTPQMAFQFIKALRAENVPYVVAPYEADAQLAHLERVGLVDGIITEDSDLLVFGCRKVLFKMDAVSSTAVCIDRADFGSVNTDGITLAGWSDTQFRAMAILSGCDYLPSINGIGLKTACTLLRKWKTVEQVLRAIALEGKKSIPRKYLQSFRLAEKCFKHQRVYCPLQQKLVHLGQPDADWDEESDEYVGPDLDPALAKMLGEGDLDPVTLLPMTDINPRYVPRVLKPLPMNGANRNKGKGKASTILNFFGPAAPRKITASPKSAKTNMIVGKASGKRSLAAEMDHDMAVKRKNGAGPVLTQSRFFGVPRAAPEPEVQIAGPSSSKGLKENVPLEEEDLDVETDLEADLDWDSCSLVALPDREAKIVELEEMDNGVEQEEGYISPTPSRTRDAEDLSSPLRPGDVTPPPKKRIKRECPNSDPDFEADAVSSPPEAMGPYRARLPASVIGHSPSRDGAILVDASPDPPRTVLVGPDLRDTFDDTRTSDIDCFDDEEDEQTPTSTPTPPTPDEEDASGDLVLVDPEELEQRANASRAEAVAAGWRNTWALNGKATVKGKGRETPTAASNLRRRETNVTPAGRHLPINAHLRPHPYLPTSVPSSKNASKPLRSRQSLTFLDPVRPKAPRGRVSDGVTSVVDVDEDEDAVARAQARLARFRCPGMP</sequence>
<dbReference type="InterPro" id="IPR006085">
    <property type="entry name" value="XPG_DNA_repair_N"/>
</dbReference>
<keyword evidence="8" id="KW-0269">Exonuclease</keyword>
<dbReference type="Gene3D" id="1.10.150.20">
    <property type="entry name" value="5' to 3' exonuclease, C-terminal subdomain"/>
    <property type="match status" value="1"/>
</dbReference>
<dbReference type="InterPro" id="IPR036279">
    <property type="entry name" value="5-3_exonuclease_C_sf"/>
</dbReference>